<dbReference type="InterPro" id="IPR023393">
    <property type="entry name" value="START-like_dom_sf"/>
</dbReference>
<evidence type="ECO:0000313" key="2">
    <source>
        <dbReference type="EMBL" id="MCX3266830.1"/>
    </source>
</evidence>
<name>A0A9X3IAY2_9SPHI</name>
<dbReference type="Proteomes" id="UP001142592">
    <property type="component" value="Unassembled WGS sequence"/>
</dbReference>
<keyword evidence="1" id="KW-0812">Transmembrane</keyword>
<dbReference type="EMBL" id="JAPJUH010000005">
    <property type="protein sequence ID" value="MCX3266830.1"/>
    <property type="molecule type" value="Genomic_DNA"/>
</dbReference>
<evidence type="ECO:0000256" key="1">
    <source>
        <dbReference type="SAM" id="Phobius"/>
    </source>
</evidence>
<reference evidence="2" key="1">
    <citation type="submission" date="2022-11" db="EMBL/GenBank/DDBJ databases">
        <authorList>
            <person name="Graham C."/>
            <person name="Newman J.D."/>
        </authorList>
    </citation>
    <scope>NUCLEOTIDE SEQUENCE</scope>
    <source>
        <strain evidence="2">DSM 19486</strain>
    </source>
</reference>
<dbReference type="SUPFAM" id="SSF55961">
    <property type="entry name" value="Bet v1-like"/>
    <property type="match status" value="1"/>
</dbReference>
<keyword evidence="1" id="KW-1133">Transmembrane helix</keyword>
<keyword evidence="1" id="KW-0472">Membrane</keyword>
<dbReference type="RefSeq" id="WP_010602996.1">
    <property type="nucleotide sequence ID" value="NZ_JAPJUH010000005.1"/>
</dbReference>
<dbReference type="CDD" id="cd07818">
    <property type="entry name" value="SRPBCC_1"/>
    <property type="match status" value="1"/>
</dbReference>
<sequence>MKALRIIFGIIVVVAIIFVVGSFFLPKTYSVSRSTVINAPDSVIYKNIADFNEFYLWNPWAKMEPSAKTTFSGTPVTPGHQYNWVGKETGSGYMKIESLEPNKKIDIELKFIEPFESVADTKFDIVPDGNGQKVTWTMSGENNMISKWMCVFMGGMDGMIGKDFESGLASLKEKSEKEN</sequence>
<comment type="caution">
    <text evidence="2">The sequence shown here is derived from an EMBL/GenBank/DDBJ whole genome shotgun (WGS) entry which is preliminary data.</text>
</comment>
<gene>
    <name evidence="2" type="ORF">OQZ29_18875</name>
</gene>
<feature type="transmembrane region" description="Helical" evidence="1">
    <location>
        <begin position="6"/>
        <end position="25"/>
    </location>
</feature>
<accession>A0A9X3IAY2</accession>
<organism evidence="2 3">
    <name type="scientific">Pedobacter agri</name>
    <dbReference type="NCBI Taxonomy" id="454586"/>
    <lineage>
        <taxon>Bacteria</taxon>
        <taxon>Pseudomonadati</taxon>
        <taxon>Bacteroidota</taxon>
        <taxon>Sphingobacteriia</taxon>
        <taxon>Sphingobacteriales</taxon>
        <taxon>Sphingobacteriaceae</taxon>
        <taxon>Pedobacter</taxon>
    </lineage>
</organism>
<dbReference type="AlphaFoldDB" id="A0A9X3IAY2"/>
<protein>
    <submittedName>
        <fullName evidence="2">SRPBCC family protein</fullName>
    </submittedName>
</protein>
<dbReference type="Pfam" id="PF10604">
    <property type="entry name" value="Polyketide_cyc2"/>
    <property type="match status" value="1"/>
</dbReference>
<evidence type="ECO:0000313" key="3">
    <source>
        <dbReference type="Proteomes" id="UP001142592"/>
    </source>
</evidence>
<keyword evidence="3" id="KW-1185">Reference proteome</keyword>
<proteinExistence type="predicted"/>
<dbReference type="InterPro" id="IPR019587">
    <property type="entry name" value="Polyketide_cyclase/dehydratase"/>
</dbReference>
<dbReference type="Gene3D" id="3.30.530.20">
    <property type="match status" value="1"/>
</dbReference>